<feature type="region of interest" description="Disordered" evidence="1">
    <location>
        <begin position="87"/>
        <end position="114"/>
    </location>
</feature>
<evidence type="ECO:0000313" key="3">
    <source>
        <dbReference type="Proteomes" id="UP000770661"/>
    </source>
</evidence>
<feature type="compositionally biased region" description="Low complexity" evidence="1">
    <location>
        <begin position="45"/>
        <end position="70"/>
    </location>
</feature>
<keyword evidence="3" id="KW-1185">Reference proteome</keyword>
<feature type="compositionally biased region" description="Low complexity" evidence="1">
    <location>
        <begin position="94"/>
        <end position="113"/>
    </location>
</feature>
<dbReference type="EMBL" id="JACEEZ010023026">
    <property type="protein sequence ID" value="KAG0711789.1"/>
    <property type="molecule type" value="Genomic_DNA"/>
</dbReference>
<gene>
    <name evidence="2" type="ORF">GWK47_019883</name>
</gene>
<organism evidence="2 3">
    <name type="scientific">Chionoecetes opilio</name>
    <name type="common">Atlantic snow crab</name>
    <name type="synonym">Cancer opilio</name>
    <dbReference type="NCBI Taxonomy" id="41210"/>
    <lineage>
        <taxon>Eukaryota</taxon>
        <taxon>Metazoa</taxon>
        <taxon>Ecdysozoa</taxon>
        <taxon>Arthropoda</taxon>
        <taxon>Crustacea</taxon>
        <taxon>Multicrustacea</taxon>
        <taxon>Malacostraca</taxon>
        <taxon>Eumalacostraca</taxon>
        <taxon>Eucarida</taxon>
        <taxon>Decapoda</taxon>
        <taxon>Pleocyemata</taxon>
        <taxon>Brachyura</taxon>
        <taxon>Eubrachyura</taxon>
        <taxon>Majoidea</taxon>
        <taxon>Majidae</taxon>
        <taxon>Chionoecetes</taxon>
    </lineage>
</organism>
<dbReference type="AlphaFoldDB" id="A0A8J4XRU8"/>
<proteinExistence type="predicted"/>
<dbReference type="Proteomes" id="UP000770661">
    <property type="component" value="Unassembled WGS sequence"/>
</dbReference>
<feature type="region of interest" description="Disordered" evidence="1">
    <location>
        <begin position="1"/>
        <end position="70"/>
    </location>
</feature>
<evidence type="ECO:0000313" key="2">
    <source>
        <dbReference type="EMBL" id="KAG0711789.1"/>
    </source>
</evidence>
<protein>
    <submittedName>
        <fullName evidence="2">Uncharacterized protein</fullName>
    </submittedName>
</protein>
<comment type="caution">
    <text evidence="2">The sequence shown here is derived from an EMBL/GenBank/DDBJ whole genome shotgun (WGS) entry which is preliminary data.</text>
</comment>
<sequence length="276" mass="29904">MAKFHSPRPSSGGELSPIDRSVKHASNHPRMTRQSVASHRFSPDATAAPTPASHPGKAPARPSSSKKAAATHPFFSRSHCGFRFNPAIPPLPTASPSQAHSVSVSSPPHQRSPFPAFRVPRQQDFDTSFDAVAALEETFPHLKIRNPDGTDLLSVLVPLDEESLLLLEDTALDQDAPMKLIKLDPQTNMTKAIVMGYPLRLPPVFLLRNPQVESATRCLTARTQDDTRQVLVTIRGPIPTSITIGNWGITSDHSLQSHSAATDVKSTGTTRTAVRV</sequence>
<reference evidence="2" key="1">
    <citation type="submission" date="2020-07" db="EMBL/GenBank/DDBJ databases">
        <title>The High-quality genome of the commercially important snow crab, Chionoecetes opilio.</title>
        <authorList>
            <person name="Jeong J.-H."/>
            <person name="Ryu S."/>
        </authorList>
    </citation>
    <scope>NUCLEOTIDE SEQUENCE</scope>
    <source>
        <strain evidence="2">MADBK_172401_WGS</strain>
        <tissue evidence="2">Digestive gland</tissue>
    </source>
</reference>
<accession>A0A8J4XRU8</accession>
<evidence type="ECO:0000256" key="1">
    <source>
        <dbReference type="SAM" id="MobiDB-lite"/>
    </source>
</evidence>
<name>A0A8J4XRU8_CHIOP</name>